<feature type="domain" description="Polysaccharide biosynthesis enzyme WcbI" evidence="1">
    <location>
        <begin position="46"/>
        <end position="242"/>
    </location>
</feature>
<dbReference type="EMBL" id="RRZC01000028">
    <property type="protein sequence ID" value="MBE0405171.1"/>
    <property type="molecule type" value="Genomic_DNA"/>
</dbReference>
<dbReference type="Pfam" id="PF18588">
    <property type="entry name" value="WcbI"/>
    <property type="match status" value="1"/>
</dbReference>
<accession>A0ABR9FGI7</accession>
<evidence type="ECO:0000313" key="3">
    <source>
        <dbReference type="Proteomes" id="UP000754821"/>
    </source>
</evidence>
<evidence type="ECO:0000313" key="2">
    <source>
        <dbReference type="EMBL" id="MBE0405171.1"/>
    </source>
</evidence>
<name>A0ABR9FGI7_9GAMM</name>
<gene>
    <name evidence="2" type="ORF">EI163_16650</name>
</gene>
<keyword evidence="3" id="KW-1185">Reference proteome</keyword>
<dbReference type="Gene3D" id="3.40.50.12080">
    <property type="match status" value="1"/>
</dbReference>
<organism evidence="2 3">
    <name type="scientific">Halomonas citrativorans</name>
    <dbReference type="NCBI Taxonomy" id="2742612"/>
    <lineage>
        <taxon>Bacteria</taxon>
        <taxon>Pseudomonadati</taxon>
        <taxon>Pseudomonadota</taxon>
        <taxon>Gammaproteobacteria</taxon>
        <taxon>Oceanospirillales</taxon>
        <taxon>Halomonadaceae</taxon>
        <taxon>Halomonas</taxon>
    </lineage>
</organism>
<dbReference type="Proteomes" id="UP000754821">
    <property type="component" value="Unassembled WGS sequence"/>
</dbReference>
<dbReference type="InterPro" id="IPR041307">
    <property type="entry name" value="WcbI"/>
</dbReference>
<protein>
    <recommendedName>
        <fullName evidence="1">Polysaccharide biosynthesis enzyme WcbI domain-containing protein</fullName>
    </recommendedName>
</protein>
<sequence>MRWLTWGAKKSTTNMMPGAAKQAAAPRRPLAYEAMIENAQAAKPLFLVLSGCQHKMIAGFLETLTLGKANHYFLSIEKVNAFDKGGWKAYQEELDKADYIYTQKKKVADFLLSQHRYKDKVYYFPVISCAYFHPDIAYIQHSGKKQVGPLGDYHSILVTAAYFAGLSQQQALMAFKPEIYNALGFEEKKQRERAAFINRFKKEGVDLSSCVARWDKDGQWMRTVNHPVRYVIYEIVYQVLQRDEVPIANHSPSVVDWVEDDLARSAEWPLYPLNGNNDFLIFKSPYSFLDKGIYFNLKKFVEYSFASLDGVDRENINVMGCDIEKAINVLYTLK</sequence>
<evidence type="ECO:0000259" key="1">
    <source>
        <dbReference type="Pfam" id="PF18588"/>
    </source>
</evidence>
<reference evidence="2 3" key="1">
    <citation type="submission" date="2020-07" db="EMBL/GenBank/DDBJ databases">
        <title>Halophilic bacteria isolated from french cheeses.</title>
        <authorList>
            <person name="Kothe C.I."/>
            <person name="Farah-Kraiem B."/>
            <person name="Renault P."/>
            <person name="Dridi B."/>
        </authorList>
    </citation>
    <scope>NUCLEOTIDE SEQUENCE [LARGE SCALE GENOMIC DNA]</scope>
    <source>
        <strain evidence="2 3">FME16</strain>
    </source>
</reference>
<comment type="caution">
    <text evidence="2">The sequence shown here is derived from an EMBL/GenBank/DDBJ whole genome shotgun (WGS) entry which is preliminary data.</text>
</comment>
<dbReference type="RefSeq" id="WP_192528588.1">
    <property type="nucleotide sequence ID" value="NZ_RRZC01000028.1"/>
</dbReference>
<proteinExistence type="predicted"/>